<name>A0A7W5EQR5_9GAMM</name>
<reference evidence="1 2" key="1">
    <citation type="submission" date="2020-08" db="EMBL/GenBank/DDBJ databases">
        <title>Genomic Encyclopedia of Type Strains, Phase III (KMG-III): the genomes of soil and plant-associated and newly described type strains.</title>
        <authorList>
            <person name="Whitman W."/>
        </authorList>
    </citation>
    <scope>NUCLEOTIDE SEQUENCE [LARGE SCALE GENOMIC DNA]</scope>
    <source>
        <strain evidence="1 2">CECT 7744</strain>
    </source>
</reference>
<keyword evidence="2" id="KW-1185">Reference proteome</keyword>
<dbReference type="Proteomes" id="UP000518892">
    <property type="component" value="Unassembled WGS sequence"/>
</dbReference>
<accession>A0A7W5EQR5</accession>
<organism evidence="1 2">
    <name type="scientific">Halomonas stenophila</name>
    <dbReference type="NCBI Taxonomy" id="795312"/>
    <lineage>
        <taxon>Bacteria</taxon>
        <taxon>Pseudomonadati</taxon>
        <taxon>Pseudomonadota</taxon>
        <taxon>Gammaproteobacteria</taxon>
        <taxon>Oceanospirillales</taxon>
        <taxon>Halomonadaceae</taxon>
        <taxon>Halomonas</taxon>
    </lineage>
</organism>
<evidence type="ECO:0000313" key="2">
    <source>
        <dbReference type="Proteomes" id="UP000518892"/>
    </source>
</evidence>
<gene>
    <name evidence="1" type="ORF">FHR97_000584</name>
</gene>
<dbReference type="AlphaFoldDB" id="A0A7W5EQR5"/>
<dbReference type="EMBL" id="JACHXR010000001">
    <property type="protein sequence ID" value="MBB3229769.1"/>
    <property type="molecule type" value="Genomic_DNA"/>
</dbReference>
<evidence type="ECO:0000313" key="1">
    <source>
        <dbReference type="EMBL" id="MBB3229769.1"/>
    </source>
</evidence>
<proteinExistence type="predicted"/>
<protein>
    <submittedName>
        <fullName evidence="1">Uncharacterized protein</fullName>
    </submittedName>
</protein>
<sequence length="70" mass="8385">MKPALINRRDYPELDAILWDRADDYINPEVAFHLYEERWRFVAQDRLLDNERTLIAELARTYGHGHMLVA</sequence>
<comment type="caution">
    <text evidence="1">The sequence shown here is derived from an EMBL/GenBank/DDBJ whole genome shotgun (WGS) entry which is preliminary data.</text>
</comment>
<dbReference type="RefSeq" id="WP_183382252.1">
    <property type="nucleotide sequence ID" value="NZ_JACHXR010000001.1"/>
</dbReference>